<keyword evidence="1" id="KW-0812">Transmembrane</keyword>
<keyword evidence="3" id="KW-1185">Reference proteome</keyword>
<feature type="transmembrane region" description="Helical" evidence="1">
    <location>
        <begin position="40"/>
        <end position="61"/>
    </location>
</feature>
<sequence length="149" mass="16820">GKPKFIFSWMVLCIVGLILSSFLFISAIVLTVFIAFDSEIIWTVLAEPIHIGINIYFHLVVQSYYKQQKGVTPDVPKQVSVLSVAKTYPSQPATPLTQYLIQVPNLPPIHYPPKKKLTKLNDAPGTEHFGSMISWIEGYKYSVRGYEAF</sequence>
<comment type="caution">
    <text evidence="2">The sequence shown here is derived from an EMBL/GenBank/DDBJ whole genome shotgun (WGS) entry which is preliminary data.</text>
</comment>
<gene>
    <name evidence="2" type="ORF">Cfor_10821</name>
</gene>
<name>A0A6L2PT80_COPFO</name>
<evidence type="ECO:0000256" key="1">
    <source>
        <dbReference type="SAM" id="Phobius"/>
    </source>
</evidence>
<dbReference type="OrthoDB" id="7457895at2759"/>
<keyword evidence="1" id="KW-1133">Transmembrane helix</keyword>
<accession>A0A6L2PT80</accession>
<dbReference type="Proteomes" id="UP000502823">
    <property type="component" value="Unassembled WGS sequence"/>
</dbReference>
<dbReference type="EMBL" id="BLKM01000479">
    <property type="protein sequence ID" value="GFG34392.1"/>
    <property type="molecule type" value="Genomic_DNA"/>
</dbReference>
<keyword evidence="1" id="KW-0472">Membrane</keyword>
<dbReference type="AlphaFoldDB" id="A0A6L2PT80"/>
<proteinExistence type="predicted"/>
<dbReference type="InParanoid" id="A0A6L2PT80"/>
<evidence type="ECO:0000313" key="2">
    <source>
        <dbReference type="EMBL" id="GFG34392.1"/>
    </source>
</evidence>
<protein>
    <submittedName>
        <fullName evidence="2">Uncharacterized protein</fullName>
    </submittedName>
</protein>
<organism evidence="2 3">
    <name type="scientific">Coptotermes formosanus</name>
    <name type="common">Formosan subterranean termite</name>
    <dbReference type="NCBI Taxonomy" id="36987"/>
    <lineage>
        <taxon>Eukaryota</taxon>
        <taxon>Metazoa</taxon>
        <taxon>Ecdysozoa</taxon>
        <taxon>Arthropoda</taxon>
        <taxon>Hexapoda</taxon>
        <taxon>Insecta</taxon>
        <taxon>Pterygota</taxon>
        <taxon>Neoptera</taxon>
        <taxon>Polyneoptera</taxon>
        <taxon>Dictyoptera</taxon>
        <taxon>Blattodea</taxon>
        <taxon>Blattoidea</taxon>
        <taxon>Termitoidae</taxon>
        <taxon>Rhinotermitidae</taxon>
        <taxon>Coptotermes</taxon>
    </lineage>
</organism>
<feature type="transmembrane region" description="Helical" evidence="1">
    <location>
        <begin position="7"/>
        <end position="34"/>
    </location>
</feature>
<reference evidence="3" key="1">
    <citation type="submission" date="2020-01" db="EMBL/GenBank/DDBJ databases">
        <title>Draft genome sequence of the Termite Coptotermes fromosanus.</title>
        <authorList>
            <person name="Itakura S."/>
            <person name="Yosikawa Y."/>
            <person name="Umezawa K."/>
        </authorList>
    </citation>
    <scope>NUCLEOTIDE SEQUENCE [LARGE SCALE GENOMIC DNA]</scope>
</reference>
<feature type="non-terminal residue" evidence="2">
    <location>
        <position position="1"/>
    </location>
</feature>
<evidence type="ECO:0000313" key="3">
    <source>
        <dbReference type="Proteomes" id="UP000502823"/>
    </source>
</evidence>